<dbReference type="GO" id="GO:0016787">
    <property type="term" value="F:hydrolase activity"/>
    <property type="evidence" value="ECO:0007669"/>
    <property type="project" value="UniProtKB-ARBA"/>
</dbReference>
<reference evidence="1" key="1">
    <citation type="journal article" date="2015" name="Nature">
        <title>Complex archaea that bridge the gap between prokaryotes and eukaryotes.</title>
        <authorList>
            <person name="Spang A."/>
            <person name="Saw J.H."/>
            <person name="Jorgensen S.L."/>
            <person name="Zaremba-Niedzwiedzka K."/>
            <person name="Martijn J."/>
            <person name="Lind A.E."/>
            <person name="van Eijk R."/>
            <person name="Schleper C."/>
            <person name="Guy L."/>
            <person name="Ettema T.J."/>
        </authorList>
    </citation>
    <scope>NUCLEOTIDE SEQUENCE</scope>
</reference>
<gene>
    <name evidence="1" type="ORF">LCGC14_1660740</name>
</gene>
<name>A0A0F9KU97_9ZZZZ</name>
<organism evidence="1">
    <name type="scientific">marine sediment metagenome</name>
    <dbReference type="NCBI Taxonomy" id="412755"/>
    <lineage>
        <taxon>unclassified sequences</taxon>
        <taxon>metagenomes</taxon>
        <taxon>ecological metagenomes</taxon>
    </lineage>
</organism>
<evidence type="ECO:0000313" key="1">
    <source>
        <dbReference type="EMBL" id="KKM18930.1"/>
    </source>
</evidence>
<dbReference type="SUPFAM" id="SSF53649">
    <property type="entry name" value="Alkaline phosphatase-like"/>
    <property type="match status" value="1"/>
</dbReference>
<dbReference type="PANTHER" id="PTHR10151">
    <property type="entry name" value="ECTONUCLEOTIDE PYROPHOSPHATASE/PHOSPHODIESTERASE"/>
    <property type="match status" value="1"/>
</dbReference>
<dbReference type="Gene3D" id="3.40.720.10">
    <property type="entry name" value="Alkaline Phosphatase, subunit A"/>
    <property type="match status" value="1"/>
</dbReference>
<dbReference type="Pfam" id="PF01663">
    <property type="entry name" value="Phosphodiest"/>
    <property type="match status" value="1"/>
</dbReference>
<sequence>MAKQKVIIIGLDGGTYKFIDPLVKKGKLPNIANLIEQGTRADLRSTIPPLTPAAWVTFLTGKNPGKHGFFDFVKYDIKLHDYGFTPRPQDSVKATTENNELMNSSHYAGQTIFDFLSRDGYKIASILMPLTFPPWPVNGYMVSGFPGPDFKNPPTYPEEWKKEIGPIFDISAITFNNEKKLIEECKKLVEKATDIMLDRLDKGDCDIL</sequence>
<dbReference type="InterPro" id="IPR017850">
    <property type="entry name" value="Alkaline_phosphatase_core_sf"/>
</dbReference>
<evidence type="ECO:0008006" key="2">
    <source>
        <dbReference type="Google" id="ProtNLM"/>
    </source>
</evidence>
<protein>
    <recommendedName>
        <fullName evidence="2">Nucleotide pyrophosphatase</fullName>
    </recommendedName>
</protein>
<comment type="caution">
    <text evidence="1">The sequence shown here is derived from an EMBL/GenBank/DDBJ whole genome shotgun (WGS) entry which is preliminary data.</text>
</comment>
<dbReference type="EMBL" id="LAZR01014106">
    <property type="protein sequence ID" value="KKM18930.1"/>
    <property type="molecule type" value="Genomic_DNA"/>
</dbReference>
<proteinExistence type="predicted"/>
<dbReference type="AlphaFoldDB" id="A0A0F9KU97"/>
<dbReference type="PANTHER" id="PTHR10151:SF120">
    <property type="entry name" value="BIS(5'-ADENOSYL)-TRIPHOSPHATASE"/>
    <property type="match status" value="1"/>
</dbReference>
<accession>A0A0F9KU97</accession>
<dbReference type="InterPro" id="IPR002591">
    <property type="entry name" value="Phosphodiest/P_Trfase"/>
</dbReference>